<reference evidence="3 4" key="1">
    <citation type="submission" date="2019-03" db="EMBL/GenBank/DDBJ databases">
        <title>First draft genome of Liparis tanakae, snailfish: a comprehensive survey of snailfish specific genes.</title>
        <authorList>
            <person name="Kim W."/>
            <person name="Song I."/>
            <person name="Jeong J.-H."/>
            <person name="Kim D."/>
            <person name="Kim S."/>
            <person name="Ryu S."/>
            <person name="Song J.Y."/>
            <person name="Lee S.K."/>
        </authorList>
    </citation>
    <scope>NUCLEOTIDE SEQUENCE [LARGE SCALE GENOMIC DNA]</scope>
    <source>
        <tissue evidence="3">Muscle</tissue>
    </source>
</reference>
<accession>A0A4Z2HKU6</accession>
<evidence type="ECO:0000313" key="4">
    <source>
        <dbReference type="Proteomes" id="UP000314294"/>
    </source>
</evidence>
<feature type="signal peptide" evidence="2">
    <location>
        <begin position="1"/>
        <end position="19"/>
    </location>
</feature>
<feature type="compositionally biased region" description="Polar residues" evidence="1">
    <location>
        <begin position="51"/>
        <end position="61"/>
    </location>
</feature>
<keyword evidence="4" id="KW-1185">Reference proteome</keyword>
<dbReference type="EMBL" id="SRLO01000221">
    <property type="protein sequence ID" value="TNN66337.1"/>
    <property type="molecule type" value="Genomic_DNA"/>
</dbReference>
<protein>
    <submittedName>
        <fullName evidence="3">Uncharacterized protein</fullName>
    </submittedName>
</protein>
<evidence type="ECO:0000313" key="3">
    <source>
        <dbReference type="EMBL" id="TNN66337.1"/>
    </source>
</evidence>
<keyword evidence="2" id="KW-0732">Signal</keyword>
<proteinExistence type="predicted"/>
<organism evidence="3 4">
    <name type="scientific">Liparis tanakae</name>
    <name type="common">Tanaka's snailfish</name>
    <dbReference type="NCBI Taxonomy" id="230148"/>
    <lineage>
        <taxon>Eukaryota</taxon>
        <taxon>Metazoa</taxon>
        <taxon>Chordata</taxon>
        <taxon>Craniata</taxon>
        <taxon>Vertebrata</taxon>
        <taxon>Euteleostomi</taxon>
        <taxon>Actinopterygii</taxon>
        <taxon>Neopterygii</taxon>
        <taxon>Teleostei</taxon>
        <taxon>Neoteleostei</taxon>
        <taxon>Acanthomorphata</taxon>
        <taxon>Eupercaria</taxon>
        <taxon>Perciformes</taxon>
        <taxon>Cottioidei</taxon>
        <taxon>Cottales</taxon>
        <taxon>Liparidae</taxon>
        <taxon>Liparis</taxon>
    </lineage>
</organism>
<comment type="caution">
    <text evidence="3">The sequence shown here is derived from an EMBL/GenBank/DDBJ whole genome shotgun (WGS) entry which is preliminary data.</text>
</comment>
<dbReference type="Proteomes" id="UP000314294">
    <property type="component" value="Unassembled WGS sequence"/>
</dbReference>
<gene>
    <name evidence="3" type="ORF">EYF80_023473</name>
</gene>
<evidence type="ECO:0000256" key="1">
    <source>
        <dbReference type="SAM" id="MobiDB-lite"/>
    </source>
</evidence>
<sequence length="136" mass="14560">MLPNLLLLLNAATFGASWGIALSTSASAEALSDGGRRDPSWPIGLQVTGAPDQTRSNNNGPFTPRVAAAVLQYSNTPILHDSNTPRLHDSTTPILHYSSTPLVLETKTGPSLPEAGRSRRCRPRPPEEERDLSPPV</sequence>
<dbReference type="AlphaFoldDB" id="A0A4Z2HKU6"/>
<feature type="region of interest" description="Disordered" evidence="1">
    <location>
        <begin position="98"/>
        <end position="136"/>
    </location>
</feature>
<feature type="region of interest" description="Disordered" evidence="1">
    <location>
        <begin position="30"/>
        <end position="63"/>
    </location>
</feature>
<evidence type="ECO:0000256" key="2">
    <source>
        <dbReference type="SAM" id="SignalP"/>
    </source>
</evidence>
<name>A0A4Z2HKU6_9TELE</name>
<feature type="chain" id="PRO_5021222597" evidence="2">
    <location>
        <begin position="20"/>
        <end position="136"/>
    </location>
</feature>